<dbReference type="PANTHER" id="PTHR43479:SF11">
    <property type="entry name" value="ACREF_ENVCD OPERON REPRESSOR-RELATED"/>
    <property type="match status" value="1"/>
</dbReference>
<dbReference type="EMBL" id="JAOQJX010000004">
    <property type="protein sequence ID" value="MCU6746935.1"/>
    <property type="molecule type" value="Genomic_DNA"/>
</dbReference>
<dbReference type="InterPro" id="IPR023772">
    <property type="entry name" value="DNA-bd_HTH_TetR-type_CS"/>
</dbReference>
<dbReference type="Pfam" id="PF00440">
    <property type="entry name" value="TetR_N"/>
    <property type="match status" value="1"/>
</dbReference>
<reference evidence="4 5" key="1">
    <citation type="journal article" date="2021" name="ISME Commun">
        <title>Automated analysis of genomic sequences facilitates high-throughput and comprehensive description of bacteria.</title>
        <authorList>
            <person name="Hitch T.C.A."/>
        </authorList>
    </citation>
    <scope>NUCLEOTIDE SEQUENCE [LARGE SCALE GENOMIC DNA]</scope>
    <source>
        <strain evidence="4 5">H2_18</strain>
    </source>
</reference>
<evidence type="ECO:0000313" key="5">
    <source>
        <dbReference type="Proteomes" id="UP001652394"/>
    </source>
</evidence>
<proteinExistence type="predicted"/>
<accession>A0ABT2T9I6</accession>
<keyword evidence="5" id="KW-1185">Reference proteome</keyword>
<dbReference type="PROSITE" id="PS50977">
    <property type="entry name" value="HTH_TETR_2"/>
    <property type="match status" value="1"/>
</dbReference>
<dbReference type="PRINTS" id="PR00455">
    <property type="entry name" value="HTHTETR"/>
</dbReference>
<dbReference type="PANTHER" id="PTHR43479">
    <property type="entry name" value="ACREF/ENVCD OPERON REPRESSOR-RELATED"/>
    <property type="match status" value="1"/>
</dbReference>
<organism evidence="4 5">
    <name type="scientific">Faecalicatena acetigenes</name>
    <dbReference type="NCBI Taxonomy" id="2981790"/>
    <lineage>
        <taxon>Bacteria</taxon>
        <taxon>Bacillati</taxon>
        <taxon>Bacillota</taxon>
        <taxon>Clostridia</taxon>
        <taxon>Lachnospirales</taxon>
        <taxon>Lachnospiraceae</taxon>
        <taxon>Faecalicatena</taxon>
    </lineage>
</organism>
<evidence type="ECO:0000313" key="4">
    <source>
        <dbReference type="EMBL" id="MCU6746935.1"/>
    </source>
</evidence>
<dbReference type="InterPro" id="IPR050624">
    <property type="entry name" value="HTH-type_Tx_Regulator"/>
</dbReference>
<dbReference type="InterPro" id="IPR009057">
    <property type="entry name" value="Homeodomain-like_sf"/>
</dbReference>
<comment type="caution">
    <text evidence="4">The sequence shown here is derived from an EMBL/GenBank/DDBJ whole genome shotgun (WGS) entry which is preliminary data.</text>
</comment>
<sequence>MGKIEVKKKEKKNALFQNAFDLFTDKGFAKTTIADIAERAGLAKGTFYLYFKDKYDLRDKLVVYKASQLFADAHNAIANYQNISFEEQLLFVTDYIIERLQAQHNLLKFISKNLSWGIFRNAFSSNVPQESIQFYDYYLKSMKQNGIHCEEPELLLFTIIELIGSTCYNCILLEQPVSMDKYLPWLRKTILQIFRTFTTQEQP</sequence>
<dbReference type="Gene3D" id="1.10.357.10">
    <property type="entry name" value="Tetracycline Repressor, domain 2"/>
    <property type="match status" value="1"/>
</dbReference>
<dbReference type="InterPro" id="IPR001647">
    <property type="entry name" value="HTH_TetR"/>
</dbReference>
<evidence type="ECO:0000256" key="1">
    <source>
        <dbReference type="ARBA" id="ARBA00023125"/>
    </source>
</evidence>
<dbReference type="RefSeq" id="WP_059066486.1">
    <property type="nucleotide sequence ID" value="NZ_JAOQJX010000004.1"/>
</dbReference>
<evidence type="ECO:0000259" key="3">
    <source>
        <dbReference type="PROSITE" id="PS50977"/>
    </source>
</evidence>
<dbReference type="SUPFAM" id="SSF46689">
    <property type="entry name" value="Homeodomain-like"/>
    <property type="match status" value="1"/>
</dbReference>
<dbReference type="PROSITE" id="PS01081">
    <property type="entry name" value="HTH_TETR_1"/>
    <property type="match status" value="1"/>
</dbReference>
<keyword evidence="1 2" id="KW-0238">DNA-binding</keyword>
<protein>
    <submittedName>
        <fullName evidence="4">TetR/AcrR family transcriptional regulator</fullName>
    </submittedName>
</protein>
<gene>
    <name evidence="4" type="ORF">OCV51_04585</name>
</gene>
<name>A0ABT2T9I6_9FIRM</name>
<feature type="domain" description="HTH tetR-type" evidence="3">
    <location>
        <begin position="9"/>
        <end position="69"/>
    </location>
</feature>
<dbReference type="Proteomes" id="UP001652394">
    <property type="component" value="Unassembled WGS sequence"/>
</dbReference>
<evidence type="ECO:0000256" key="2">
    <source>
        <dbReference type="PROSITE-ProRule" id="PRU00335"/>
    </source>
</evidence>
<feature type="DNA-binding region" description="H-T-H motif" evidence="2">
    <location>
        <begin position="32"/>
        <end position="51"/>
    </location>
</feature>